<reference evidence="7 8" key="1">
    <citation type="journal article" date="2017" name="BMC Genomics">
        <title>Genomic analysis of methanogenic archaea reveals a shift towards energy conservation.</title>
        <authorList>
            <person name="Gilmore S.P."/>
            <person name="Henske J.K."/>
            <person name="Sexton J.A."/>
            <person name="Solomon K.V."/>
            <person name="Seppala S."/>
            <person name="Yoo J.I."/>
            <person name="Huyett L.M."/>
            <person name="Pressman A."/>
            <person name="Cogan J.Z."/>
            <person name="Kivenson V."/>
            <person name="Peng X."/>
            <person name="Tan Y."/>
            <person name="Valentine D.L."/>
            <person name="O'Malley M.A."/>
        </authorList>
    </citation>
    <scope>NUCLEOTIDE SEQUENCE [LARGE SCALE GENOMIC DNA]</scope>
    <source>
        <strain evidence="7 8">XII</strain>
    </source>
</reference>
<dbReference type="InterPro" id="IPR025714">
    <property type="entry name" value="Methyltranfer_dom"/>
</dbReference>
<gene>
    <name evidence="7" type="ORF">ASJ83_05820</name>
</gene>
<comment type="caution">
    <text evidence="7">The sequence shown here is derived from an EMBL/GenBank/DDBJ whole genome shotgun (WGS) entry which is preliminary data.</text>
</comment>
<sequence length="176" mass="19195">MDLPGGPTQPEVMAVSLAKLGIRLGDTVVDIGCGTGTVTLEMAKLTGPGGQVYAVDRRQEAIACTRETCKDREVEIFAGEALDFLALPHKPIDCAFLGGSRNMREILTRLQTEGTRSIVVNAVLLETAVETIHAMKELDIFIEAVHLQVSRSHDLVERIMFQPINPVYIIHGGRKC</sequence>
<dbReference type="SUPFAM" id="SSF53335">
    <property type="entry name" value="S-adenosyl-L-methionine-dependent methyltransferases"/>
    <property type="match status" value="1"/>
</dbReference>
<dbReference type="Pfam" id="PF13847">
    <property type="entry name" value="Methyltransf_31"/>
    <property type="match status" value="1"/>
</dbReference>
<evidence type="ECO:0000259" key="6">
    <source>
        <dbReference type="Pfam" id="PF13847"/>
    </source>
</evidence>
<evidence type="ECO:0000313" key="7">
    <source>
        <dbReference type="EMBL" id="PAV09726.1"/>
    </source>
</evidence>
<keyword evidence="3" id="KW-0489">Methyltransferase</keyword>
<evidence type="ECO:0000256" key="4">
    <source>
        <dbReference type="ARBA" id="ARBA00022679"/>
    </source>
</evidence>
<dbReference type="RefSeq" id="WP_095641964.1">
    <property type="nucleotide sequence ID" value="NZ_LMVO01000008.1"/>
</dbReference>
<keyword evidence="8" id="KW-1185">Reference proteome</keyword>
<name>A0AAX0Q9Y5_9EURY</name>
<evidence type="ECO:0000313" key="8">
    <source>
        <dbReference type="Proteomes" id="UP000243820"/>
    </source>
</evidence>
<keyword evidence="5" id="KW-0949">S-adenosyl-L-methionine</keyword>
<dbReference type="Gene3D" id="3.40.50.150">
    <property type="entry name" value="Vaccinia Virus protein VP39"/>
    <property type="match status" value="1"/>
</dbReference>
<keyword evidence="4" id="KW-0808">Transferase</keyword>
<evidence type="ECO:0000256" key="1">
    <source>
        <dbReference type="ARBA" id="ARBA00004953"/>
    </source>
</evidence>
<dbReference type="GO" id="GO:0009236">
    <property type="term" value="P:cobalamin biosynthetic process"/>
    <property type="evidence" value="ECO:0007669"/>
    <property type="project" value="UniProtKB-KW"/>
</dbReference>
<comment type="pathway">
    <text evidence="1">Cofactor biosynthesis; adenosylcobalamin biosynthesis.</text>
</comment>
<dbReference type="Proteomes" id="UP000243820">
    <property type="component" value="Unassembled WGS sequence"/>
</dbReference>
<proteinExistence type="predicted"/>
<dbReference type="PANTHER" id="PTHR43182:SF1">
    <property type="entry name" value="COBALT-PRECORRIN-7 C(5)-METHYLTRANSFERASE"/>
    <property type="match status" value="1"/>
</dbReference>
<accession>A0AAX0Q9Y5</accession>
<dbReference type="PANTHER" id="PTHR43182">
    <property type="entry name" value="COBALT-PRECORRIN-6B C(15)-METHYLTRANSFERASE (DECARBOXYLATING)"/>
    <property type="match status" value="1"/>
</dbReference>
<protein>
    <recommendedName>
        <fullName evidence="6">Methyltransferase domain-containing protein</fullName>
    </recommendedName>
</protein>
<dbReference type="InterPro" id="IPR029063">
    <property type="entry name" value="SAM-dependent_MTases_sf"/>
</dbReference>
<dbReference type="EMBL" id="LMVO01000008">
    <property type="protein sequence ID" value="PAV09726.1"/>
    <property type="molecule type" value="Genomic_DNA"/>
</dbReference>
<evidence type="ECO:0000256" key="5">
    <source>
        <dbReference type="ARBA" id="ARBA00022691"/>
    </source>
</evidence>
<feature type="domain" description="Methyltransferase" evidence="6">
    <location>
        <begin position="25"/>
        <end position="94"/>
    </location>
</feature>
<dbReference type="InterPro" id="IPR014008">
    <property type="entry name" value="Cbl_synth_MTase_CbiT"/>
</dbReference>
<dbReference type="CDD" id="cd02440">
    <property type="entry name" value="AdoMet_MTases"/>
    <property type="match status" value="1"/>
</dbReference>
<dbReference type="AlphaFoldDB" id="A0AAX0Q9Y5"/>
<dbReference type="InterPro" id="IPR050714">
    <property type="entry name" value="Cobalamin_biosynth_MTase"/>
</dbReference>
<evidence type="ECO:0000256" key="2">
    <source>
        <dbReference type="ARBA" id="ARBA00022573"/>
    </source>
</evidence>
<organism evidence="7 8">
    <name type="scientific">Methanocorpusculum parvum</name>
    <dbReference type="NCBI Taxonomy" id="2193"/>
    <lineage>
        <taxon>Archaea</taxon>
        <taxon>Methanobacteriati</taxon>
        <taxon>Methanobacteriota</taxon>
        <taxon>Stenosarchaea group</taxon>
        <taxon>Methanomicrobia</taxon>
        <taxon>Methanomicrobiales</taxon>
        <taxon>Methanocorpusculaceae</taxon>
        <taxon>Methanocorpusculum</taxon>
    </lineage>
</organism>
<dbReference type="GO" id="GO:0032259">
    <property type="term" value="P:methylation"/>
    <property type="evidence" value="ECO:0007669"/>
    <property type="project" value="UniProtKB-KW"/>
</dbReference>
<evidence type="ECO:0000256" key="3">
    <source>
        <dbReference type="ARBA" id="ARBA00022603"/>
    </source>
</evidence>
<keyword evidence="2" id="KW-0169">Cobalamin biosynthesis</keyword>
<dbReference type="GO" id="GO:0008276">
    <property type="term" value="F:protein methyltransferase activity"/>
    <property type="evidence" value="ECO:0007669"/>
    <property type="project" value="InterPro"/>
</dbReference>
<dbReference type="NCBIfam" id="TIGR02469">
    <property type="entry name" value="CbiT"/>
    <property type="match status" value="1"/>
</dbReference>